<proteinExistence type="predicted"/>
<reference evidence="1" key="1">
    <citation type="submission" date="2024-09" db="EMBL/GenBank/DDBJ databases">
        <title>Black Yeasts Isolated from many extreme environments.</title>
        <authorList>
            <person name="Coleine C."/>
            <person name="Stajich J.E."/>
            <person name="Selbmann L."/>
        </authorList>
    </citation>
    <scope>NUCLEOTIDE SEQUENCE</scope>
    <source>
        <strain evidence="1">CCFEE 5737</strain>
    </source>
</reference>
<organism evidence="1 2">
    <name type="scientific">Coniosporium uncinatum</name>
    <dbReference type="NCBI Taxonomy" id="93489"/>
    <lineage>
        <taxon>Eukaryota</taxon>
        <taxon>Fungi</taxon>
        <taxon>Dikarya</taxon>
        <taxon>Ascomycota</taxon>
        <taxon>Pezizomycotina</taxon>
        <taxon>Dothideomycetes</taxon>
        <taxon>Dothideomycetes incertae sedis</taxon>
        <taxon>Coniosporium</taxon>
    </lineage>
</organism>
<feature type="non-terminal residue" evidence="1">
    <location>
        <position position="252"/>
    </location>
</feature>
<sequence>MLPEGARERDVYKYYQPWLDAQSLVAARLQAQAEHDAFVRGLTYKGCVPESSRDKALTAFAQLAALRLDTRRAMVSLIDATDQYILAEATKTLSLRYSTAEKAEDEVWLGTSRIKAEDAICPKTFGSKYTAEGSNGETYTTEALVVPDCREDERFAEREYVKGEPGVRFYAGVPIITRAGHRIGVYAVSSERPRPQGLSVDELRFMEDVAVTVMQHLELAKDRDERDKGAQMAKGLADFIEGVSEEQPAPSA</sequence>
<dbReference type="EMBL" id="JAWDJW010006969">
    <property type="protein sequence ID" value="KAK3063153.1"/>
    <property type="molecule type" value="Genomic_DNA"/>
</dbReference>
<keyword evidence="2" id="KW-1185">Reference proteome</keyword>
<protein>
    <submittedName>
        <fullName evidence="1">Uncharacterized protein</fullName>
    </submittedName>
</protein>
<evidence type="ECO:0000313" key="2">
    <source>
        <dbReference type="Proteomes" id="UP001186974"/>
    </source>
</evidence>
<evidence type="ECO:0000313" key="1">
    <source>
        <dbReference type="EMBL" id="KAK3063153.1"/>
    </source>
</evidence>
<accession>A0ACC3D7W1</accession>
<dbReference type="Proteomes" id="UP001186974">
    <property type="component" value="Unassembled WGS sequence"/>
</dbReference>
<name>A0ACC3D7W1_9PEZI</name>
<gene>
    <name evidence="1" type="ORF">LTS18_002627</name>
</gene>
<comment type="caution">
    <text evidence="1">The sequence shown here is derived from an EMBL/GenBank/DDBJ whole genome shotgun (WGS) entry which is preliminary data.</text>
</comment>